<organism evidence="10 11">
    <name type="scientific">Halocaridina rubra</name>
    <name type="common">Hawaiian red shrimp</name>
    <dbReference type="NCBI Taxonomy" id="373956"/>
    <lineage>
        <taxon>Eukaryota</taxon>
        <taxon>Metazoa</taxon>
        <taxon>Ecdysozoa</taxon>
        <taxon>Arthropoda</taxon>
        <taxon>Crustacea</taxon>
        <taxon>Multicrustacea</taxon>
        <taxon>Malacostraca</taxon>
        <taxon>Eumalacostraca</taxon>
        <taxon>Eucarida</taxon>
        <taxon>Decapoda</taxon>
        <taxon>Pleocyemata</taxon>
        <taxon>Caridea</taxon>
        <taxon>Atyoidea</taxon>
        <taxon>Atyidae</taxon>
        <taxon>Halocaridina</taxon>
    </lineage>
</organism>
<dbReference type="GO" id="GO:0005604">
    <property type="term" value="C:basement membrane"/>
    <property type="evidence" value="ECO:0007669"/>
    <property type="project" value="TreeGrafter"/>
</dbReference>
<dbReference type="SMART" id="SM00180">
    <property type="entry name" value="EGF_Lam"/>
    <property type="match status" value="3"/>
</dbReference>
<keyword evidence="11" id="KW-1185">Reference proteome</keyword>
<evidence type="ECO:0000256" key="5">
    <source>
        <dbReference type="ARBA" id="ARBA00023157"/>
    </source>
</evidence>
<dbReference type="GO" id="GO:0005201">
    <property type="term" value="F:extracellular matrix structural constituent"/>
    <property type="evidence" value="ECO:0007669"/>
    <property type="project" value="TreeGrafter"/>
</dbReference>
<dbReference type="GO" id="GO:0007411">
    <property type="term" value="P:axon guidance"/>
    <property type="evidence" value="ECO:0007669"/>
    <property type="project" value="TreeGrafter"/>
</dbReference>
<dbReference type="Proteomes" id="UP001381693">
    <property type="component" value="Unassembled WGS sequence"/>
</dbReference>
<dbReference type="InterPro" id="IPR050440">
    <property type="entry name" value="Laminin/Netrin_ECM"/>
</dbReference>
<keyword evidence="6" id="KW-0325">Glycoprotein</keyword>
<feature type="domain" description="Laminin EGF-like" evidence="9">
    <location>
        <begin position="1"/>
        <end position="55"/>
    </location>
</feature>
<evidence type="ECO:0000313" key="10">
    <source>
        <dbReference type="EMBL" id="KAK7086937.1"/>
    </source>
</evidence>
<evidence type="ECO:0000256" key="6">
    <source>
        <dbReference type="ARBA" id="ARBA00023180"/>
    </source>
</evidence>
<evidence type="ECO:0000256" key="8">
    <source>
        <dbReference type="PROSITE-ProRule" id="PRU00460"/>
    </source>
</evidence>
<sequence length="332" mass="37153">CNCNPAGVLETFAGCGNAPEGELCECKERVTGRICDKCRPLFWNLQKGNPLGCEDCGCSTAGTVGGIATCDDKTGQCFCKKDVFSRRCNECKDGTYNLQEDNIFGCIGCNCNKGGSVDNVCDKNTGKCRCRPRVTGQRCDQPLKLHYFPTLYQLQYEAEDGRTPQNTAVRFGYDEEVYPGYSWRGYAVFSEIQKEIINDVYIEKPSLYRMIISYHNPGSNTVLGKIKITPDDPSDSEQEVDVHFRPTSGPKLMTVVIVPGDFPVPLVMNPGRWSISIMNNQNLFLILPLNVDLLFHEDSLLVSDVFHDLLSSLSPFWISWQLQESVLSFQNK</sequence>
<keyword evidence="5 8" id="KW-1015">Disulfide bond</keyword>
<dbReference type="PANTHER" id="PTHR10574:SF406">
    <property type="entry name" value="LAMININ SUBUNIT ALPHA 5"/>
    <property type="match status" value="1"/>
</dbReference>
<keyword evidence="7 8" id="KW-0424">Laminin EGF-like domain</keyword>
<dbReference type="FunFam" id="2.10.25.10:FF:000011">
    <property type="entry name" value="Cadherin EGF LAG seven-pass G-type receptor"/>
    <property type="match status" value="1"/>
</dbReference>
<dbReference type="PANTHER" id="PTHR10574">
    <property type="entry name" value="NETRIN/LAMININ-RELATED"/>
    <property type="match status" value="1"/>
</dbReference>
<dbReference type="Gene3D" id="2.10.25.10">
    <property type="entry name" value="Laminin"/>
    <property type="match status" value="3"/>
</dbReference>
<evidence type="ECO:0000256" key="2">
    <source>
        <dbReference type="ARBA" id="ARBA00022525"/>
    </source>
</evidence>
<comment type="caution">
    <text evidence="8">Lacks conserved residue(s) required for the propagation of feature annotation.</text>
</comment>
<dbReference type="FunFam" id="2.10.25.10:FF:000388">
    <property type="entry name" value="Laminin subunit alpha"/>
    <property type="match status" value="1"/>
</dbReference>
<dbReference type="GO" id="GO:0009887">
    <property type="term" value="P:animal organ morphogenesis"/>
    <property type="evidence" value="ECO:0007669"/>
    <property type="project" value="TreeGrafter"/>
</dbReference>
<dbReference type="Pfam" id="PF00053">
    <property type="entry name" value="EGF_laminin"/>
    <property type="match status" value="3"/>
</dbReference>
<dbReference type="PRINTS" id="PR00011">
    <property type="entry name" value="EGFLAMININ"/>
</dbReference>
<feature type="disulfide bond" evidence="8">
    <location>
        <begin position="26"/>
        <end position="35"/>
    </location>
</feature>
<dbReference type="GO" id="GO:0009888">
    <property type="term" value="P:tissue development"/>
    <property type="evidence" value="ECO:0007669"/>
    <property type="project" value="TreeGrafter"/>
</dbReference>
<reference evidence="10 11" key="1">
    <citation type="submission" date="2023-11" db="EMBL/GenBank/DDBJ databases">
        <title>Halocaridina rubra genome assembly.</title>
        <authorList>
            <person name="Smith C."/>
        </authorList>
    </citation>
    <scope>NUCLEOTIDE SEQUENCE [LARGE SCALE GENOMIC DNA]</scope>
    <source>
        <strain evidence="10">EP-1</strain>
        <tissue evidence="10">Whole</tissue>
    </source>
</reference>
<dbReference type="GO" id="GO:0007155">
    <property type="term" value="P:cell adhesion"/>
    <property type="evidence" value="ECO:0007669"/>
    <property type="project" value="UniProtKB-ARBA"/>
</dbReference>
<dbReference type="AlphaFoldDB" id="A0AAN9AHF3"/>
<protein>
    <submittedName>
        <fullName evidence="10">Receptor binding</fullName>
    </submittedName>
</protein>
<dbReference type="PROSITE" id="PS50027">
    <property type="entry name" value="EGF_LAM_2"/>
    <property type="match status" value="2"/>
</dbReference>
<accession>A0AAN9AHF3</accession>
<comment type="caution">
    <text evidence="10">The sequence shown here is derived from an EMBL/GenBank/DDBJ whole genome shotgun (WGS) entry which is preliminary data.</text>
</comment>
<dbReference type="CDD" id="cd02795">
    <property type="entry name" value="CBM6-CBM35-CBM36_like"/>
    <property type="match status" value="1"/>
</dbReference>
<evidence type="ECO:0000313" key="11">
    <source>
        <dbReference type="Proteomes" id="UP001381693"/>
    </source>
</evidence>
<feature type="non-terminal residue" evidence="10">
    <location>
        <position position="1"/>
    </location>
</feature>
<evidence type="ECO:0000259" key="9">
    <source>
        <dbReference type="PROSITE" id="PS50027"/>
    </source>
</evidence>
<dbReference type="InterPro" id="IPR002049">
    <property type="entry name" value="LE_dom"/>
</dbReference>
<evidence type="ECO:0000256" key="1">
    <source>
        <dbReference type="ARBA" id="ARBA00004613"/>
    </source>
</evidence>
<dbReference type="FunFam" id="2.10.25.10:FF:000090">
    <property type="entry name" value="laminin subunit alpha"/>
    <property type="match status" value="1"/>
</dbReference>
<keyword evidence="10" id="KW-0675">Receptor</keyword>
<name>A0AAN9AHF3_HALRR</name>
<feature type="disulfide bond" evidence="8">
    <location>
        <begin position="79"/>
        <end position="88"/>
    </location>
</feature>
<feature type="domain" description="Laminin EGF-like" evidence="9">
    <location>
        <begin position="56"/>
        <end position="108"/>
    </location>
</feature>
<keyword evidence="2" id="KW-0964">Secreted</keyword>
<keyword evidence="3" id="KW-0732">Signal</keyword>
<dbReference type="GO" id="GO:0005576">
    <property type="term" value="C:extracellular region"/>
    <property type="evidence" value="ECO:0007669"/>
    <property type="project" value="UniProtKB-SubCell"/>
</dbReference>
<proteinExistence type="predicted"/>
<gene>
    <name evidence="10" type="primary">epi-1_1</name>
    <name evidence="10" type="ORF">SK128_000437</name>
</gene>
<keyword evidence="4" id="KW-0677">Repeat</keyword>
<evidence type="ECO:0000256" key="4">
    <source>
        <dbReference type="ARBA" id="ARBA00022737"/>
    </source>
</evidence>
<evidence type="ECO:0000256" key="3">
    <source>
        <dbReference type="ARBA" id="ARBA00022729"/>
    </source>
</evidence>
<dbReference type="CDD" id="cd00055">
    <property type="entry name" value="EGF_Lam"/>
    <property type="match status" value="3"/>
</dbReference>
<evidence type="ECO:0000256" key="7">
    <source>
        <dbReference type="ARBA" id="ARBA00023292"/>
    </source>
</evidence>
<comment type="subcellular location">
    <subcellularLocation>
        <location evidence="1">Secreted</location>
    </subcellularLocation>
</comment>
<dbReference type="EMBL" id="JAXCGZ010000037">
    <property type="protein sequence ID" value="KAK7086937.1"/>
    <property type="molecule type" value="Genomic_DNA"/>
</dbReference>
<dbReference type="SUPFAM" id="SSF57196">
    <property type="entry name" value="EGF/Laminin"/>
    <property type="match status" value="3"/>
</dbReference>